<evidence type="ECO:0000256" key="8">
    <source>
        <dbReference type="ARBA" id="ARBA00022692"/>
    </source>
</evidence>
<dbReference type="STRING" id="9785.ENSLAFP00000002281"/>
<dbReference type="GO" id="GO:0051260">
    <property type="term" value="P:protein homooligomerization"/>
    <property type="evidence" value="ECO:0007669"/>
    <property type="project" value="Ensembl"/>
</dbReference>
<dbReference type="FunCoup" id="G3SR16">
    <property type="interactions" value="30"/>
</dbReference>
<dbReference type="eggNOG" id="ENOG502S0IQ">
    <property type="taxonomic scope" value="Eukaryota"/>
</dbReference>
<dbReference type="GO" id="GO:0070273">
    <property type="term" value="F:phosphatidylinositol-4-phosphate binding"/>
    <property type="evidence" value="ECO:0007669"/>
    <property type="project" value="Ensembl"/>
</dbReference>
<dbReference type="GO" id="GO:0001786">
    <property type="term" value="F:phosphatidylserine binding"/>
    <property type="evidence" value="ECO:0007669"/>
    <property type="project" value="Ensembl"/>
</dbReference>
<dbReference type="GeneTree" id="ENSGT00950000183140"/>
<dbReference type="InterPro" id="IPR007677">
    <property type="entry name" value="Gasdermin"/>
</dbReference>
<dbReference type="InterPro" id="IPR041263">
    <property type="entry name" value="Gasdermin_PUB"/>
</dbReference>
<evidence type="ECO:0000256" key="12">
    <source>
        <dbReference type="SAM" id="Coils"/>
    </source>
</evidence>
<dbReference type="GO" id="GO:0070300">
    <property type="term" value="F:phosphatidic acid binding"/>
    <property type="evidence" value="ECO:0007669"/>
    <property type="project" value="Ensembl"/>
</dbReference>
<reference evidence="15 16" key="1">
    <citation type="submission" date="2009-06" db="EMBL/GenBank/DDBJ databases">
        <title>The Genome Sequence of Loxodonta africana (African elephant).</title>
        <authorList>
            <person name="Di Palma F."/>
            <person name="Heiman D."/>
            <person name="Young S."/>
            <person name="Johnson J."/>
            <person name="Lander E.S."/>
            <person name="Lindblad-Toh K."/>
        </authorList>
    </citation>
    <scope>NUCLEOTIDE SEQUENCE [LARGE SCALE GENOMIC DNA]</scope>
    <source>
        <strain evidence="15 16">Isolate ISIS603380</strain>
    </source>
</reference>
<reference evidence="15" key="2">
    <citation type="submission" date="2025-08" db="UniProtKB">
        <authorList>
            <consortium name="Ensembl"/>
        </authorList>
    </citation>
    <scope>IDENTIFICATION</scope>
    <source>
        <strain evidence="15">Isolate ISIS603380</strain>
    </source>
</reference>
<dbReference type="GO" id="GO:1901612">
    <property type="term" value="F:cardiolipin binding"/>
    <property type="evidence" value="ECO:0007669"/>
    <property type="project" value="Ensembl"/>
</dbReference>
<keyword evidence="11" id="KW-0449">Lipoprotein</keyword>
<keyword evidence="8" id="KW-0812">Transmembrane</keyword>
<dbReference type="GO" id="GO:0035655">
    <property type="term" value="P:interleukin-18-mediated signaling pathway"/>
    <property type="evidence" value="ECO:0007669"/>
    <property type="project" value="Ensembl"/>
</dbReference>
<dbReference type="GO" id="GO:0005546">
    <property type="term" value="F:phosphatidylinositol-4,5-bisphosphate binding"/>
    <property type="evidence" value="ECO:0007669"/>
    <property type="project" value="Ensembl"/>
</dbReference>
<evidence type="ECO:0000256" key="10">
    <source>
        <dbReference type="ARBA" id="ARBA00023139"/>
    </source>
</evidence>
<dbReference type="GO" id="GO:0005654">
    <property type="term" value="C:nucleoplasm"/>
    <property type="evidence" value="ECO:0007669"/>
    <property type="project" value="Ensembl"/>
</dbReference>
<evidence type="ECO:0000256" key="2">
    <source>
        <dbReference type="ARBA" id="ARBA00004651"/>
    </source>
</evidence>
<sequence length="487" mass="53305">MPSSFSGVVRSVVRELDRTGELIPVDSLRSSTSFQPYCLVSRKPSTSWFWRSRYTSVNLSIRDILDPNAPEPGVQCRGPFHFHDTMDGRVQGSVELAAPGQGRIKGGATVSGSSSASMDVFTLRVDPSTWETLHKERRLRQPEHKILQQLRNRGDNVYVVTEALQTQKEVEVTRTHKQEGSGQFALPGVTCLQGEGQGHLSRKKTVTIPSGSILAFQVAKLVIGPDWDILLLPDKKQRTFQKPPAGEAMTCPQPAVHGRSLPLLMDSIQQPIRFLSDGPTEERAVVTKDFAGLRAEVEPQAQELENLSKELRQEMLGALGRLLLDTPALQDLEEALEQGLCCGRVEPRDGPVGTVLECLVLPSQELVKDLAIPVFYLLGALTALSETQHLLVAQALETRALPRQLELVGSVLKQSSPWQEPRAVSLPPGLLGSSWGEDAPAWVLLEECGLELQVGPPQACWDPEAQGHTCALYAALALLLRLGQEPC</sequence>
<dbReference type="GO" id="GO:0046513">
    <property type="term" value="P:ceramide biosynthetic process"/>
    <property type="evidence" value="ECO:0007669"/>
    <property type="project" value="Ensembl"/>
</dbReference>
<feature type="domain" description="Gasdermin PUB" evidence="14">
    <location>
        <begin position="289"/>
        <end position="458"/>
    </location>
</feature>
<dbReference type="Ensembl" id="ENSLAFT00000002725.3">
    <property type="protein sequence ID" value="ENSLAFP00000002281.3"/>
    <property type="gene ID" value="ENSLAFG00000002725.3"/>
</dbReference>
<keyword evidence="7" id="KW-1210">Necrosis</keyword>
<dbReference type="Pfam" id="PF04598">
    <property type="entry name" value="Gasdermin"/>
    <property type="match status" value="1"/>
</dbReference>
<evidence type="ECO:0000256" key="11">
    <source>
        <dbReference type="ARBA" id="ARBA00023288"/>
    </source>
</evidence>
<feature type="coiled-coil region" evidence="12">
    <location>
        <begin position="294"/>
        <end position="321"/>
    </location>
</feature>
<evidence type="ECO:0000256" key="9">
    <source>
        <dbReference type="ARBA" id="ARBA00023136"/>
    </source>
</evidence>
<dbReference type="GO" id="GO:0005615">
    <property type="term" value="C:extracellular space"/>
    <property type="evidence" value="ECO:0007669"/>
    <property type="project" value="Ensembl"/>
</dbReference>
<keyword evidence="6" id="KW-0963">Cytoplasm</keyword>
<dbReference type="Proteomes" id="UP000007646">
    <property type="component" value="Unassembled WGS sequence"/>
</dbReference>
<dbReference type="GO" id="GO:0050829">
    <property type="term" value="P:defense response to Gram-negative bacterium"/>
    <property type="evidence" value="ECO:0007669"/>
    <property type="project" value="Ensembl"/>
</dbReference>
<protein>
    <submittedName>
        <fullName evidence="15">Gasdermin D</fullName>
    </submittedName>
</protein>
<dbReference type="AlphaFoldDB" id="G3SR16"/>
<dbReference type="GO" id="GO:0050830">
    <property type="term" value="P:defense response to Gram-positive bacterium"/>
    <property type="evidence" value="ECO:0007669"/>
    <property type="project" value="Ensembl"/>
</dbReference>
<evidence type="ECO:0000259" key="13">
    <source>
        <dbReference type="Pfam" id="PF04598"/>
    </source>
</evidence>
<evidence type="ECO:0000256" key="3">
    <source>
        <dbReference type="ARBA" id="ARBA00009279"/>
    </source>
</evidence>
<name>G3SR16_LOXAF</name>
<organism evidence="15 16">
    <name type="scientific">Loxodonta africana</name>
    <name type="common">African elephant</name>
    <dbReference type="NCBI Taxonomy" id="9785"/>
    <lineage>
        <taxon>Eukaryota</taxon>
        <taxon>Metazoa</taxon>
        <taxon>Chordata</taxon>
        <taxon>Craniata</taxon>
        <taxon>Vertebrata</taxon>
        <taxon>Euteleostomi</taxon>
        <taxon>Mammalia</taxon>
        <taxon>Eutheria</taxon>
        <taxon>Afrotheria</taxon>
        <taxon>Proboscidea</taxon>
        <taxon>Elephantidae</taxon>
        <taxon>Loxodonta</taxon>
    </lineage>
</organism>
<keyword evidence="12" id="KW-0175">Coiled coil</keyword>
<evidence type="ECO:0000256" key="5">
    <source>
        <dbReference type="ARBA" id="ARBA00022475"/>
    </source>
</evidence>
<keyword evidence="9" id="KW-0472">Membrane</keyword>
<keyword evidence="4" id="KW-1134">Transmembrane beta strand</keyword>
<dbReference type="Pfam" id="PF17708">
    <property type="entry name" value="Gasdermin_C"/>
    <property type="match status" value="1"/>
</dbReference>
<evidence type="ECO:0000256" key="6">
    <source>
        <dbReference type="ARBA" id="ARBA00022490"/>
    </source>
</evidence>
<keyword evidence="10" id="KW-0564">Palmitate</keyword>
<dbReference type="GO" id="GO:0044546">
    <property type="term" value="P:NLRP3 inflammasome complex assembly"/>
    <property type="evidence" value="ECO:0007669"/>
    <property type="project" value="Ensembl"/>
</dbReference>
<evidence type="ECO:0000259" key="14">
    <source>
        <dbReference type="Pfam" id="PF17708"/>
    </source>
</evidence>
<dbReference type="GO" id="GO:0005886">
    <property type="term" value="C:plasma membrane"/>
    <property type="evidence" value="ECO:0007669"/>
    <property type="project" value="UniProtKB-SubCell"/>
</dbReference>
<keyword evidence="16" id="KW-1185">Reference proteome</keyword>
<dbReference type="GO" id="GO:0009306">
    <property type="term" value="P:protein secretion"/>
    <property type="evidence" value="ECO:0007669"/>
    <property type="project" value="Ensembl"/>
</dbReference>
<evidence type="ECO:0000256" key="7">
    <source>
        <dbReference type="ARBA" id="ARBA00022590"/>
    </source>
</evidence>
<dbReference type="InParanoid" id="G3SR16"/>
<dbReference type="PANTHER" id="PTHR16399:SF15">
    <property type="entry name" value="GASDERMIN-D"/>
    <property type="match status" value="1"/>
</dbReference>
<evidence type="ECO:0000256" key="1">
    <source>
        <dbReference type="ARBA" id="ARBA00004496"/>
    </source>
</evidence>
<gene>
    <name evidence="15" type="primary">GSDMD</name>
</gene>
<dbReference type="GO" id="GO:0046931">
    <property type="term" value="P:pore complex assembly"/>
    <property type="evidence" value="ECO:0007669"/>
    <property type="project" value="Ensembl"/>
</dbReference>
<comment type="subcellular location">
    <subcellularLocation>
        <location evidence="2">Cell membrane</location>
        <topology evidence="2">Multi-pass membrane protein</topology>
    </subcellularLocation>
    <subcellularLocation>
        <location evidence="1">Cytoplasm</location>
    </subcellularLocation>
</comment>
<dbReference type="PANTHER" id="PTHR16399">
    <property type="entry name" value="GASDERMIN"/>
    <property type="match status" value="1"/>
</dbReference>
<proteinExistence type="inferred from homology"/>
<feature type="domain" description="Gasdermin pore forming" evidence="13">
    <location>
        <begin position="5"/>
        <end position="241"/>
    </location>
</feature>
<keyword evidence="5" id="KW-1003">Cell membrane</keyword>
<dbReference type="GO" id="GO:0141201">
    <property type="term" value="P:pyroptotic cell death"/>
    <property type="evidence" value="ECO:0007669"/>
    <property type="project" value="Ensembl"/>
</dbReference>
<reference evidence="15" key="3">
    <citation type="submission" date="2025-09" db="UniProtKB">
        <authorList>
            <consortium name="Ensembl"/>
        </authorList>
    </citation>
    <scope>IDENTIFICATION</scope>
    <source>
        <strain evidence="15">Isolate ISIS603380</strain>
    </source>
</reference>
<dbReference type="GO" id="GO:0050729">
    <property type="term" value="P:positive regulation of inflammatory response"/>
    <property type="evidence" value="ECO:0007669"/>
    <property type="project" value="Ensembl"/>
</dbReference>
<comment type="similarity">
    <text evidence="3">Belongs to the gasdermin family.</text>
</comment>
<dbReference type="GO" id="GO:0072559">
    <property type="term" value="C:NLRP3 inflammasome complex"/>
    <property type="evidence" value="ECO:0007669"/>
    <property type="project" value="Ensembl"/>
</dbReference>
<accession>G3SR16</accession>
<dbReference type="GO" id="GO:0031966">
    <property type="term" value="C:mitochondrial membrane"/>
    <property type="evidence" value="ECO:0007669"/>
    <property type="project" value="Ensembl"/>
</dbReference>
<dbReference type="GO" id="GO:0070498">
    <property type="term" value="P:interleukin-1-mediated signaling pathway"/>
    <property type="evidence" value="ECO:0007669"/>
    <property type="project" value="Ensembl"/>
</dbReference>
<evidence type="ECO:0000256" key="4">
    <source>
        <dbReference type="ARBA" id="ARBA00022452"/>
    </source>
</evidence>
<dbReference type="OMA" id="WTLLEEC"/>
<dbReference type="GO" id="GO:0001778">
    <property type="term" value="P:plasma membrane repair"/>
    <property type="evidence" value="ECO:0007669"/>
    <property type="project" value="Ensembl"/>
</dbReference>
<dbReference type="GO" id="GO:0032731">
    <property type="term" value="P:positive regulation of interleukin-1 beta production"/>
    <property type="evidence" value="ECO:0007669"/>
    <property type="project" value="Ensembl"/>
</dbReference>
<dbReference type="GO" id="GO:0022829">
    <property type="term" value="F:wide pore channel activity"/>
    <property type="evidence" value="ECO:0007669"/>
    <property type="project" value="Ensembl"/>
</dbReference>
<evidence type="ECO:0000313" key="16">
    <source>
        <dbReference type="Proteomes" id="UP000007646"/>
    </source>
</evidence>
<dbReference type="InterPro" id="IPR040460">
    <property type="entry name" value="Gasdermin_pore"/>
</dbReference>
<evidence type="ECO:0000313" key="15">
    <source>
        <dbReference type="Ensembl" id="ENSLAFP00000002281.3"/>
    </source>
</evidence>
<dbReference type="GO" id="GO:0051604">
    <property type="term" value="P:protein maturation"/>
    <property type="evidence" value="ECO:0007669"/>
    <property type="project" value="Ensembl"/>
</dbReference>
<dbReference type="HOGENOM" id="CLU_040752_1_0_1"/>